<evidence type="ECO:0000256" key="5">
    <source>
        <dbReference type="ARBA" id="ARBA00022781"/>
    </source>
</evidence>
<dbReference type="NCBIfam" id="TIGR01100">
    <property type="entry name" value="V_ATP_synt_C"/>
    <property type="match status" value="1"/>
</dbReference>
<dbReference type="InterPro" id="IPR000245">
    <property type="entry name" value="ATPase_proteolipid_csu"/>
</dbReference>
<keyword evidence="4 9" id="KW-0812">Transmembrane</keyword>
<comment type="subcellular location">
    <subcellularLocation>
        <location evidence="1">Membrane</location>
        <topology evidence="1">Multi-pass membrane protein</topology>
    </subcellularLocation>
    <subcellularLocation>
        <location evidence="9">Vacuole membrane</location>
        <topology evidence="9">Multi-pass membrane protein</topology>
    </subcellularLocation>
</comment>
<dbReference type="OrthoDB" id="1744869at2759"/>
<keyword evidence="5 9" id="KW-0375">Hydrogen ion transport</keyword>
<keyword evidence="7 9" id="KW-0406">Ion transport</keyword>
<keyword evidence="9" id="KW-0926">Vacuole</keyword>
<dbReference type="SUPFAM" id="SSF81333">
    <property type="entry name" value="F1F0 ATP synthase subunit C"/>
    <property type="match status" value="2"/>
</dbReference>
<evidence type="ECO:0000256" key="6">
    <source>
        <dbReference type="ARBA" id="ARBA00022989"/>
    </source>
</evidence>
<gene>
    <name evidence="11" type="ORF">GMRT_11137</name>
</gene>
<evidence type="ECO:0000256" key="4">
    <source>
        <dbReference type="ARBA" id="ARBA00022692"/>
    </source>
</evidence>
<evidence type="ECO:0000256" key="7">
    <source>
        <dbReference type="ARBA" id="ARBA00023065"/>
    </source>
</evidence>
<keyword evidence="6 9" id="KW-1133">Transmembrane helix</keyword>
<dbReference type="FunFam" id="1.20.120.610:FF:000001">
    <property type="entry name" value="V-type proton ATPase proteolipid subunit"/>
    <property type="match status" value="1"/>
</dbReference>
<evidence type="ECO:0000256" key="9">
    <source>
        <dbReference type="RuleBase" id="RU363060"/>
    </source>
</evidence>
<reference evidence="11 12" key="1">
    <citation type="submission" date="2019-05" db="EMBL/GenBank/DDBJ databases">
        <title>The compact genome of Giardia muris reveals important steps in the evolution of intestinal protozoan parasites.</title>
        <authorList>
            <person name="Xu F."/>
            <person name="Jimenez-Gonzalez A."/>
            <person name="Einarsson E."/>
            <person name="Astvaldsson A."/>
            <person name="Peirasmaki D."/>
            <person name="Eckmann L."/>
            <person name="Andersson J.O."/>
            <person name="Svard S.G."/>
            <person name="Jerlstrom-Hultqvist J."/>
        </authorList>
    </citation>
    <scope>NUCLEOTIDE SEQUENCE [LARGE SCALE GENOMIC DNA]</scope>
    <source>
        <strain evidence="11 12">Roberts-Thomson</strain>
    </source>
</reference>
<dbReference type="InterPro" id="IPR035921">
    <property type="entry name" value="F/V-ATP_Csub_sf"/>
</dbReference>
<keyword evidence="12" id="KW-1185">Reference proteome</keyword>
<dbReference type="PRINTS" id="PR00122">
    <property type="entry name" value="VACATPASE"/>
</dbReference>
<evidence type="ECO:0000313" key="12">
    <source>
        <dbReference type="Proteomes" id="UP000315496"/>
    </source>
</evidence>
<feature type="transmembrane region" description="Helical" evidence="9">
    <location>
        <begin position="64"/>
        <end position="85"/>
    </location>
</feature>
<comment type="caution">
    <text evidence="11">The sequence shown here is derived from an EMBL/GenBank/DDBJ whole genome shotgun (WGS) entry which is preliminary data.</text>
</comment>
<proteinExistence type="inferred from homology"/>
<evidence type="ECO:0000256" key="1">
    <source>
        <dbReference type="ARBA" id="ARBA00004141"/>
    </source>
</evidence>
<evidence type="ECO:0000313" key="11">
    <source>
        <dbReference type="EMBL" id="TNJ29366.1"/>
    </source>
</evidence>
<comment type="similarity">
    <text evidence="2 9">Belongs to the V-ATPase proteolipid subunit family.</text>
</comment>
<dbReference type="Pfam" id="PF00137">
    <property type="entry name" value="ATP-synt_C"/>
    <property type="match status" value="2"/>
</dbReference>
<dbReference type="VEuPathDB" id="GiardiaDB:GMRT_11137"/>
<feature type="domain" description="V-ATPase proteolipid subunit C-like" evidence="10">
    <location>
        <begin position="109"/>
        <end position="168"/>
    </location>
</feature>
<evidence type="ECO:0000256" key="8">
    <source>
        <dbReference type="ARBA" id="ARBA00023136"/>
    </source>
</evidence>
<accession>A0A4Z1STZ6</accession>
<dbReference type="Proteomes" id="UP000315496">
    <property type="component" value="Chromosome 1"/>
</dbReference>
<name>A0A4Z1STZ6_GIAMU</name>
<organism evidence="11 12">
    <name type="scientific">Giardia muris</name>
    <dbReference type="NCBI Taxonomy" id="5742"/>
    <lineage>
        <taxon>Eukaryota</taxon>
        <taxon>Metamonada</taxon>
        <taxon>Diplomonadida</taxon>
        <taxon>Hexamitidae</taxon>
        <taxon>Giardiinae</taxon>
        <taxon>Giardia</taxon>
    </lineage>
</organism>
<sequence length="180" mass="17767">MSSGTGNSTTINYACCPPGSSFWAVLGQTIAIVFSSIGAAYGTAKAGAGIGTAGLINPGQVTKLMLPVIMAGILSIYGLITAIIINSNVTSATKTGAFGMPYMQAHAQFGAGLCTGLSALAAGLAIGVAGNAAAKAVAKQPSLFVVMLIILIFAEALALYGLIVSLIMATSGGSDVKCTS</sequence>
<dbReference type="AlphaFoldDB" id="A0A4Z1STZ6"/>
<dbReference type="GO" id="GO:0005774">
    <property type="term" value="C:vacuolar membrane"/>
    <property type="evidence" value="ECO:0007669"/>
    <property type="project" value="UniProtKB-SubCell"/>
</dbReference>
<evidence type="ECO:0000256" key="3">
    <source>
        <dbReference type="ARBA" id="ARBA00022448"/>
    </source>
</evidence>
<dbReference type="GO" id="GO:0046961">
    <property type="term" value="F:proton-transporting ATPase activity, rotational mechanism"/>
    <property type="evidence" value="ECO:0007669"/>
    <property type="project" value="InterPro"/>
</dbReference>
<dbReference type="InterPro" id="IPR002379">
    <property type="entry name" value="ATPase_proteolipid_c-like_dom"/>
</dbReference>
<feature type="transmembrane region" description="Helical" evidence="9">
    <location>
        <begin position="105"/>
        <end position="130"/>
    </location>
</feature>
<dbReference type="InterPro" id="IPR011555">
    <property type="entry name" value="ATPase_proteolipid_su_C_euk"/>
</dbReference>
<dbReference type="Gene3D" id="1.20.120.610">
    <property type="entry name" value="lithium bound rotor ring of v- atpase"/>
    <property type="match status" value="1"/>
</dbReference>
<dbReference type="PANTHER" id="PTHR10263">
    <property type="entry name" value="V-TYPE PROTON ATPASE PROTEOLIPID SUBUNIT"/>
    <property type="match status" value="1"/>
</dbReference>
<evidence type="ECO:0000259" key="10">
    <source>
        <dbReference type="Pfam" id="PF00137"/>
    </source>
</evidence>
<dbReference type="GO" id="GO:0033179">
    <property type="term" value="C:proton-transporting V-type ATPase, V0 domain"/>
    <property type="evidence" value="ECO:0007669"/>
    <property type="project" value="InterPro"/>
</dbReference>
<feature type="transmembrane region" description="Helical" evidence="9">
    <location>
        <begin position="20"/>
        <end position="43"/>
    </location>
</feature>
<evidence type="ECO:0000256" key="2">
    <source>
        <dbReference type="ARBA" id="ARBA00007296"/>
    </source>
</evidence>
<feature type="domain" description="V-ATPase proteolipid subunit C-like" evidence="10">
    <location>
        <begin position="27"/>
        <end position="85"/>
    </location>
</feature>
<dbReference type="CDD" id="cd18176">
    <property type="entry name" value="ATP-synt_Vo_c_ATP6C_rpt2"/>
    <property type="match status" value="1"/>
</dbReference>
<protein>
    <recommendedName>
        <fullName evidence="9">V-type proton ATPase proteolipid subunit</fullName>
    </recommendedName>
</protein>
<dbReference type="EMBL" id="VDLU01000001">
    <property type="protein sequence ID" value="TNJ29366.1"/>
    <property type="molecule type" value="Genomic_DNA"/>
</dbReference>
<keyword evidence="8 9" id="KW-0472">Membrane</keyword>
<feature type="transmembrane region" description="Helical" evidence="9">
    <location>
        <begin position="142"/>
        <end position="167"/>
    </location>
</feature>
<keyword evidence="3 9" id="KW-0813">Transport</keyword>